<dbReference type="PANTHER" id="PTHR47585">
    <property type="match status" value="1"/>
</dbReference>
<dbReference type="RefSeq" id="WP_303496633.1">
    <property type="nucleotide sequence ID" value="NZ_CAXHZV010000003.1"/>
</dbReference>
<sequence length="116" mass="13103">MTEPMVNVPLFDIAHSRAGDKGDRLNLSLILFDQALWPWILESVTADRVKAQFSDRSPSHVERYVLPQLCAMNFVIDQVLEGGVNRSLALDRHGKTLSYHLLAIQISIPKRLAPLR</sequence>
<dbReference type="PANTHER" id="PTHR47585:SF2">
    <property type="entry name" value="DUF1446 DOMAIN PROTEIN (AFU_ORTHOLOGUE AFUA_6G11420)"/>
    <property type="match status" value="1"/>
</dbReference>
<proteinExistence type="predicted"/>
<comment type="caution">
    <text evidence="2">The sequence shown here is derived from an EMBL/GenBank/DDBJ whole genome shotgun (WGS) entry which is preliminary data.</text>
</comment>
<accession>A0ABT9EW54</accession>
<feature type="domain" description="AtuA-like ferredoxin-fold" evidence="1">
    <location>
        <begin position="8"/>
        <end position="106"/>
    </location>
</feature>
<organism evidence="2 3">
    <name type="scientific">Neptunomonas phycophila</name>
    <dbReference type="NCBI Taxonomy" id="1572645"/>
    <lineage>
        <taxon>Bacteria</taxon>
        <taxon>Pseudomonadati</taxon>
        <taxon>Pseudomonadota</taxon>
        <taxon>Gammaproteobacteria</taxon>
        <taxon>Oceanospirillales</taxon>
        <taxon>Oceanospirillaceae</taxon>
        <taxon>Neptunomonas</taxon>
    </lineage>
</organism>
<evidence type="ECO:0000313" key="2">
    <source>
        <dbReference type="EMBL" id="MDP2523007.1"/>
    </source>
</evidence>
<evidence type="ECO:0000259" key="1">
    <source>
        <dbReference type="Pfam" id="PF23544"/>
    </source>
</evidence>
<evidence type="ECO:0000313" key="3">
    <source>
        <dbReference type="Proteomes" id="UP001177341"/>
    </source>
</evidence>
<protein>
    <recommendedName>
        <fullName evidence="1">AtuA-like ferredoxin-fold domain-containing protein</fullName>
    </recommendedName>
</protein>
<dbReference type="InterPro" id="IPR056362">
    <property type="entry name" value="AtuA-like_ferredoxin_dom"/>
</dbReference>
<dbReference type="EMBL" id="JAUYVO010000006">
    <property type="protein sequence ID" value="MDP2523007.1"/>
    <property type="molecule type" value="Genomic_DNA"/>
</dbReference>
<dbReference type="Proteomes" id="UP001177341">
    <property type="component" value="Unassembled WGS sequence"/>
</dbReference>
<dbReference type="Pfam" id="PF23544">
    <property type="entry name" value="AtuA_ferredoxin"/>
    <property type="match status" value="1"/>
</dbReference>
<name>A0ABT9EW54_9GAMM</name>
<reference evidence="2" key="1">
    <citation type="submission" date="2023-07" db="EMBL/GenBank/DDBJ databases">
        <title>Genome content predicts the carbon catabolic preferences of heterotrophic bacteria.</title>
        <authorList>
            <person name="Gralka M."/>
        </authorList>
    </citation>
    <scope>NUCLEOTIDE SEQUENCE</scope>
    <source>
        <strain evidence="2">5G01</strain>
    </source>
</reference>
<keyword evidence="3" id="KW-1185">Reference proteome</keyword>
<gene>
    <name evidence="2" type="ORF">Q8W30_10550</name>
</gene>